<proteinExistence type="predicted"/>
<name>A0A2Z2GRW8_9CAUD</name>
<keyword evidence="2" id="KW-1185">Reference proteome</keyword>
<sequence length="99" mass="11632">MKKYYVIVNDYGKEVSRKLTTHHEQEDFDSMTLKELSEVYYETSAEYASKARKIDLLEDLINKRHHKGEYLSADEFTQNEIDRNILEASNNIIDAIEGK</sequence>
<reference evidence="1" key="1">
    <citation type="submission" date="2017-04" db="EMBL/GenBank/DDBJ databases">
        <title>Genome sequence and comparative analysis of three virulent Lactococcus garvieae phages, novel phages with genome architecture linking the 936 group phages of Lactococcus lactis.</title>
        <authorList>
            <person name="Hoai T.D."/>
            <person name="Nishiki I."/>
            <person name="Yoshida T."/>
            <person name="Nakai T."/>
        </authorList>
    </citation>
    <scope>NUCLEOTIDE SEQUENCE [LARGE SCALE GENOMIC DNA]</scope>
</reference>
<protein>
    <submittedName>
        <fullName evidence="1">Uncharacterized protein</fullName>
    </submittedName>
</protein>
<evidence type="ECO:0000313" key="2">
    <source>
        <dbReference type="Proteomes" id="UP000251251"/>
    </source>
</evidence>
<evidence type="ECO:0000313" key="1">
    <source>
        <dbReference type="EMBL" id="ARQ94840.1"/>
    </source>
</evidence>
<dbReference type="Proteomes" id="UP000251251">
    <property type="component" value="Segment"/>
</dbReference>
<organism evidence="1 2">
    <name type="scientific">Lactococcus phage PLgW-1</name>
    <dbReference type="NCBI Taxonomy" id="1983536"/>
    <lineage>
        <taxon>Viruses</taxon>
        <taxon>Duplodnaviria</taxon>
        <taxon>Heunggongvirae</taxon>
        <taxon>Uroviricota</taxon>
        <taxon>Caudoviricetes</taxon>
        <taxon>Uwajimavirus</taxon>
        <taxon>Uwajimavirus PLgW1</taxon>
    </lineage>
</organism>
<gene>
    <name evidence="1" type="ORF">PLgW1_29</name>
</gene>
<accession>A0A2Z2GRW8</accession>
<dbReference type="EMBL" id="KY888143">
    <property type="protein sequence ID" value="ARQ94840.1"/>
    <property type="molecule type" value="Genomic_DNA"/>
</dbReference>